<proteinExistence type="predicted"/>
<feature type="chain" id="PRO_5025607381" evidence="1">
    <location>
        <begin position="16"/>
        <end position="66"/>
    </location>
</feature>
<organism evidence="2">
    <name type="scientific">Tanacetum cinerariifolium</name>
    <name type="common">Dalmatian daisy</name>
    <name type="synonym">Chrysanthemum cinerariifolium</name>
    <dbReference type="NCBI Taxonomy" id="118510"/>
    <lineage>
        <taxon>Eukaryota</taxon>
        <taxon>Viridiplantae</taxon>
        <taxon>Streptophyta</taxon>
        <taxon>Embryophyta</taxon>
        <taxon>Tracheophyta</taxon>
        <taxon>Spermatophyta</taxon>
        <taxon>Magnoliopsida</taxon>
        <taxon>eudicotyledons</taxon>
        <taxon>Gunneridae</taxon>
        <taxon>Pentapetalae</taxon>
        <taxon>asterids</taxon>
        <taxon>campanulids</taxon>
        <taxon>Asterales</taxon>
        <taxon>Asteraceae</taxon>
        <taxon>Asteroideae</taxon>
        <taxon>Anthemideae</taxon>
        <taxon>Anthemidinae</taxon>
        <taxon>Tanacetum</taxon>
    </lineage>
</organism>
<name>A0A699VMN8_TANCI</name>
<evidence type="ECO:0000256" key="1">
    <source>
        <dbReference type="SAM" id="SignalP"/>
    </source>
</evidence>
<keyword evidence="1" id="KW-0732">Signal</keyword>
<evidence type="ECO:0000313" key="2">
    <source>
        <dbReference type="EMBL" id="GFD35603.1"/>
    </source>
</evidence>
<gene>
    <name evidence="2" type="ORF">Tci_907572</name>
</gene>
<dbReference type="EMBL" id="BKCJ011460722">
    <property type="protein sequence ID" value="GFD35603.1"/>
    <property type="molecule type" value="Genomic_DNA"/>
</dbReference>
<comment type="caution">
    <text evidence="2">The sequence shown here is derived from an EMBL/GenBank/DDBJ whole genome shotgun (WGS) entry which is preliminary data.</text>
</comment>
<sequence>LTALILAALTAESLAALTLAALTAEGVAALTLGGEMLGLGEVCRMKGFLKCDLDLDMAYEAVFGRV</sequence>
<dbReference type="AlphaFoldDB" id="A0A699VMN8"/>
<reference evidence="2" key="1">
    <citation type="journal article" date="2019" name="Sci. Rep.">
        <title>Draft genome of Tanacetum cinerariifolium, the natural source of mosquito coil.</title>
        <authorList>
            <person name="Yamashiro T."/>
            <person name="Shiraishi A."/>
            <person name="Satake H."/>
            <person name="Nakayama K."/>
        </authorList>
    </citation>
    <scope>NUCLEOTIDE SEQUENCE</scope>
</reference>
<feature type="non-terminal residue" evidence="2">
    <location>
        <position position="1"/>
    </location>
</feature>
<feature type="signal peptide" evidence="1">
    <location>
        <begin position="1"/>
        <end position="15"/>
    </location>
</feature>
<protein>
    <submittedName>
        <fullName evidence="2">Uncharacterized protein</fullName>
    </submittedName>
</protein>
<accession>A0A699VMN8</accession>